<evidence type="ECO:0000256" key="1">
    <source>
        <dbReference type="SAM" id="SignalP"/>
    </source>
</evidence>
<dbReference type="Gene3D" id="3.40.50.410">
    <property type="entry name" value="von Willebrand factor, type A domain"/>
    <property type="match status" value="1"/>
</dbReference>
<accession>A0A1H3EFX5</accession>
<dbReference type="SUPFAM" id="SSF53300">
    <property type="entry name" value="vWA-like"/>
    <property type="match status" value="1"/>
</dbReference>
<feature type="chain" id="PRO_5011696516" description="VWFA domain-containing protein" evidence="1">
    <location>
        <begin position="23"/>
        <end position="233"/>
    </location>
</feature>
<dbReference type="STRING" id="356660.SAMN05444336_11012"/>
<keyword evidence="1" id="KW-0732">Signal</keyword>
<gene>
    <name evidence="3" type="ORF">SAMN05444336_11012</name>
</gene>
<organism evidence="3 4">
    <name type="scientific">Albimonas donghaensis</name>
    <dbReference type="NCBI Taxonomy" id="356660"/>
    <lineage>
        <taxon>Bacteria</taxon>
        <taxon>Pseudomonadati</taxon>
        <taxon>Pseudomonadota</taxon>
        <taxon>Alphaproteobacteria</taxon>
        <taxon>Rhodobacterales</taxon>
        <taxon>Paracoccaceae</taxon>
        <taxon>Albimonas</taxon>
    </lineage>
</organism>
<dbReference type="AlphaFoldDB" id="A0A1H3EFX5"/>
<keyword evidence="4" id="KW-1185">Reference proteome</keyword>
<dbReference type="InterPro" id="IPR036465">
    <property type="entry name" value="vWFA_dom_sf"/>
</dbReference>
<feature type="domain" description="VWFA" evidence="2">
    <location>
        <begin position="26"/>
        <end position="218"/>
    </location>
</feature>
<name>A0A1H3EFX5_9RHOB</name>
<dbReference type="RefSeq" id="WP_245710660.1">
    <property type="nucleotide sequence ID" value="NZ_FNMZ01000010.1"/>
</dbReference>
<dbReference type="Pfam" id="PF06707">
    <property type="entry name" value="DUF1194"/>
    <property type="match status" value="1"/>
</dbReference>
<protein>
    <recommendedName>
        <fullName evidence="2">VWFA domain-containing protein</fullName>
    </recommendedName>
</protein>
<feature type="signal peptide" evidence="1">
    <location>
        <begin position="1"/>
        <end position="22"/>
    </location>
</feature>
<proteinExistence type="predicted"/>
<evidence type="ECO:0000313" key="3">
    <source>
        <dbReference type="EMBL" id="SDX77632.1"/>
    </source>
</evidence>
<dbReference type="EMBL" id="FNMZ01000010">
    <property type="protein sequence ID" value="SDX77632.1"/>
    <property type="molecule type" value="Genomic_DNA"/>
</dbReference>
<reference evidence="3 4" key="1">
    <citation type="submission" date="2016-10" db="EMBL/GenBank/DDBJ databases">
        <authorList>
            <person name="de Groot N.N."/>
        </authorList>
    </citation>
    <scope>NUCLEOTIDE SEQUENCE [LARGE SCALE GENOMIC DNA]</scope>
    <source>
        <strain evidence="3 4">DSM 17890</strain>
    </source>
</reference>
<dbReference type="InterPro" id="IPR010607">
    <property type="entry name" value="DUF1194"/>
</dbReference>
<evidence type="ECO:0000259" key="2">
    <source>
        <dbReference type="PROSITE" id="PS50234"/>
    </source>
</evidence>
<sequence length="233" mass="24743">MRCAVAGAVLAVGAGAAAPASACSLALALALDVSSSVDPTEYGLQADGLASALEDPDVKEAILAPGGFVTIAVYEWSGRWQHEVVAGWTALNTPAEIDALAARIRGFGRSHADYPTALGHAIGFAARLLKEAPVCDRRVLDISGDGANNDGYEPLHAYRNFELQDVTVNALVVGGIARPQLRRYFETTVIKGPGAFVEVARDYRDYARAMKRKLLREIRPPMAIGLLMRDGPG</sequence>
<dbReference type="PROSITE" id="PS50234">
    <property type="entry name" value="VWFA"/>
    <property type="match status" value="1"/>
</dbReference>
<dbReference type="Proteomes" id="UP000199118">
    <property type="component" value="Unassembled WGS sequence"/>
</dbReference>
<dbReference type="InterPro" id="IPR002035">
    <property type="entry name" value="VWF_A"/>
</dbReference>
<evidence type="ECO:0000313" key="4">
    <source>
        <dbReference type="Proteomes" id="UP000199118"/>
    </source>
</evidence>